<dbReference type="Pfam" id="PF19316">
    <property type="entry name" value="PIGO_PIGG"/>
    <property type="match status" value="1"/>
</dbReference>
<feature type="transmembrane region" description="Helical" evidence="1">
    <location>
        <begin position="812"/>
        <end position="839"/>
    </location>
</feature>
<protein>
    <recommendedName>
        <fullName evidence="6">GPI ethanolamine phosphate transferase 2</fullName>
    </recommendedName>
</protein>
<dbReference type="InterPro" id="IPR017850">
    <property type="entry name" value="Alkaline_phosphatase_core_sf"/>
</dbReference>
<dbReference type="EnsemblMetazoa" id="GBRI043209-RA">
    <property type="protein sequence ID" value="GBRI043209-PA"/>
    <property type="gene ID" value="GBRI043209"/>
</dbReference>
<dbReference type="Gene3D" id="3.40.720.10">
    <property type="entry name" value="Alkaline Phosphatase, subunit A"/>
    <property type="match status" value="1"/>
</dbReference>
<feature type="transmembrane region" description="Helical" evidence="1">
    <location>
        <begin position="415"/>
        <end position="436"/>
    </location>
</feature>
<dbReference type="STRING" id="37001.A0A1A9X3S4"/>
<feature type="transmembrane region" description="Helical" evidence="1">
    <location>
        <begin position="478"/>
        <end position="496"/>
    </location>
</feature>
<dbReference type="GO" id="GO:0005789">
    <property type="term" value="C:endoplasmic reticulum membrane"/>
    <property type="evidence" value="ECO:0007669"/>
    <property type="project" value="TreeGrafter"/>
</dbReference>
<dbReference type="VEuPathDB" id="VectorBase:GBRI043209"/>
<feature type="transmembrane region" description="Helical" evidence="1">
    <location>
        <begin position="679"/>
        <end position="697"/>
    </location>
</feature>
<feature type="domain" description="Metalloenzyme" evidence="2">
    <location>
        <begin position="185"/>
        <end position="260"/>
    </location>
</feature>
<dbReference type="GO" id="GO:0046872">
    <property type="term" value="F:metal ion binding"/>
    <property type="evidence" value="ECO:0007669"/>
    <property type="project" value="InterPro"/>
</dbReference>
<feature type="transmembrane region" description="Helical" evidence="1">
    <location>
        <begin position="628"/>
        <end position="648"/>
    </location>
</feature>
<feature type="transmembrane region" description="Helical" evidence="1">
    <location>
        <begin position="448"/>
        <end position="466"/>
    </location>
</feature>
<evidence type="ECO:0000256" key="1">
    <source>
        <dbReference type="SAM" id="Phobius"/>
    </source>
</evidence>
<feature type="transmembrane region" description="Helical" evidence="1">
    <location>
        <begin position="871"/>
        <end position="898"/>
    </location>
</feature>
<dbReference type="Pfam" id="PF01676">
    <property type="entry name" value="Metalloenzyme"/>
    <property type="match status" value="1"/>
</dbReference>
<keyword evidence="5" id="KW-1185">Reference proteome</keyword>
<dbReference type="GO" id="GO:0051267">
    <property type="term" value="F:CP2 mannose-ethanolamine phosphotransferase activity"/>
    <property type="evidence" value="ECO:0007669"/>
    <property type="project" value="TreeGrafter"/>
</dbReference>
<reference evidence="5" key="1">
    <citation type="submission" date="2014-03" db="EMBL/GenBank/DDBJ databases">
        <authorList>
            <person name="Aksoy S."/>
            <person name="Warren W."/>
            <person name="Wilson R.K."/>
        </authorList>
    </citation>
    <scope>NUCLEOTIDE SEQUENCE [LARGE SCALE GENOMIC DNA]</scope>
    <source>
        <strain evidence="5">IAEA</strain>
    </source>
</reference>
<name>A0A1A9X3S4_9MUSC</name>
<dbReference type="GO" id="GO:0006506">
    <property type="term" value="P:GPI anchor biosynthetic process"/>
    <property type="evidence" value="ECO:0007669"/>
    <property type="project" value="InterPro"/>
</dbReference>
<feature type="transmembrane region" description="Helical" evidence="1">
    <location>
        <begin position="7"/>
        <end position="29"/>
    </location>
</feature>
<feature type="transmembrane region" description="Helical" evidence="1">
    <location>
        <begin position="547"/>
        <end position="567"/>
    </location>
</feature>
<feature type="transmembrane region" description="Helical" evidence="1">
    <location>
        <begin position="910"/>
        <end position="931"/>
    </location>
</feature>
<reference evidence="4" key="2">
    <citation type="submission" date="2020-05" db="UniProtKB">
        <authorList>
            <consortium name="EnsemblMetazoa"/>
        </authorList>
    </citation>
    <scope>IDENTIFICATION</scope>
    <source>
        <strain evidence="4">IAEA</strain>
    </source>
</reference>
<dbReference type="InterPro" id="IPR045687">
    <property type="entry name" value="PIGG/GPI7_C"/>
</dbReference>
<keyword evidence="1" id="KW-0812">Transmembrane</keyword>
<evidence type="ECO:0000313" key="4">
    <source>
        <dbReference type="EnsemblMetazoa" id="GBRI043209-PA"/>
    </source>
</evidence>
<dbReference type="PANTHER" id="PTHR23072:SF0">
    <property type="entry name" value="GPI ETHANOLAMINE PHOSPHATE TRANSFERASE 2"/>
    <property type="match status" value="1"/>
</dbReference>
<feature type="transmembrane region" description="Helical" evidence="1">
    <location>
        <begin position="774"/>
        <end position="792"/>
    </location>
</feature>
<keyword evidence="1" id="KW-0472">Membrane</keyword>
<organism evidence="4 5">
    <name type="scientific">Glossina brevipalpis</name>
    <dbReference type="NCBI Taxonomy" id="37001"/>
    <lineage>
        <taxon>Eukaryota</taxon>
        <taxon>Metazoa</taxon>
        <taxon>Ecdysozoa</taxon>
        <taxon>Arthropoda</taxon>
        <taxon>Hexapoda</taxon>
        <taxon>Insecta</taxon>
        <taxon>Pterygota</taxon>
        <taxon>Neoptera</taxon>
        <taxon>Endopterygota</taxon>
        <taxon>Diptera</taxon>
        <taxon>Brachycera</taxon>
        <taxon>Muscomorpha</taxon>
        <taxon>Hippoboscoidea</taxon>
        <taxon>Glossinidae</taxon>
        <taxon>Glossina</taxon>
    </lineage>
</organism>
<dbReference type="InterPro" id="IPR039527">
    <property type="entry name" value="PIGG/GPI7"/>
</dbReference>
<feature type="domain" description="GPI ethanolamine phosphate transferase 2 C-terminal" evidence="3">
    <location>
        <begin position="772"/>
        <end position="914"/>
    </location>
</feature>
<feature type="transmembrane region" description="Helical" evidence="1">
    <location>
        <begin position="517"/>
        <end position="535"/>
    </location>
</feature>
<accession>A0A1A9X3S4</accession>
<proteinExistence type="predicted"/>
<dbReference type="SUPFAM" id="SSF53649">
    <property type="entry name" value="Alkaline phosphatase-like"/>
    <property type="match status" value="1"/>
</dbReference>
<evidence type="ECO:0000259" key="3">
    <source>
        <dbReference type="Pfam" id="PF19316"/>
    </source>
</evidence>
<evidence type="ECO:0000259" key="2">
    <source>
        <dbReference type="Pfam" id="PF01676"/>
    </source>
</evidence>
<keyword evidence="1" id="KW-1133">Transmembrane helix</keyword>
<sequence length="935" mass="108855">MDKTNPSCFLFCMLTLFVGGSLLFFLGFFPATQTLVEIYGNDNGTARPTRLDGVNLKVPSASGPKQVILLIIDALRLDFPTASKMPYSYDNACKFLSLKVDIPTVTMPRLKSIATGAVSNFIDIVLNLGHTTALKDSLLHRLKAKEKVAIFAGDRTWIELFPHEFSRHYENIDSFFVYDFFLGDTNITDILKQEIRQNDWHFLILHYLGLDHIGHVEGSESANIFEKLLEMDKVIEDITKNENFENQLLLVTADHGMRNGGGHGGNEKEEINVPLLLFQTKCSTKEKRSALVERNQIDLAPTLSVVLDVDIPETSLSCLIPEFFEFYTQEEQLYYLLYNSQHLMNKILKKFPINYVQQQAYYQWWLEARNSHKHFLLSNISSLVTFEKAKQNYMRFSKEISQQLTQTLVEFEYDFIVIALTLTTLSALTLLLNVLFENPLLCVMSKRFSITVFLRCCFMAAIINYLCHYFNYIDTRSLLIGILLILPMAFSLYLLWDLFQLILQIILPLSPKFKAHFKLSIPTVLMTIFFIQIATRGSSSLIEEEHWTWYYLTPTLLIFLIAQNYHNNIKHFWRNQRLREKLLLWRQAFEMRNAILLLLIIVFCRHLNRNDTRGFYVVDLATIFRRKGYTFYLDLILLTGLITLWWLLRRYNSPLQMFTCLVTLLSVFGYRQSPIYPGISLFIFWCGVLTTACIHYSDVCCNRGRNHSSLGATFNLLELLKTNLTCCLLVSALLHDPHNVILLPALIFMLETSYQLCDNLYIKDKRLYNRSYVLILKTVLTIFIANTFYFFQGNTNKLSTININPGYIGIKSYNALFVGTLITLNMYCAQINAFLYLLWHMFNTQVQTLPIRQEKEQITNTQLFESTEEDLYLVLNLYTTTAVIPVAVYWWLLIAFRYHLFIYSVFAPKAIYECFQILVFYLNFIITTLYFKIFK</sequence>
<dbReference type="InterPro" id="IPR006124">
    <property type="entry name" value="Metalloenzyme"/>
</dbReference>
<dbReference type="PANTHER" id="PTHR23072">
    <property type="entry name" value="PHOSPHATIDYLINOSITOL GLYCAN-RELATED"/>
    <property type="match status" value="1"/>
</dbReference>
<dbReference type="Proteomes" id="UP000091820">
    <property type="component" value="Unassembled WGS sequence"/>
</dbReference>
<evidence type="ECO:0000313" key="5">
    <source>
        <dbReference type="Proteomes" id="UP000091820"/>
    </source>
</evidence>
<dbReference type="AlphaFoldDB" id="A0A1A9X3S4"/>
<evidence type="ECO:0008006" key="6">
    <source>
        <dbReference type="Google" id="ProtNLM"/>
    </source>
</evidence>